<evidence type="ECO:0000313" key="1">
    <source>
        <dbReference type="EMBL" id="ERF60757.1"/>
    </source>
</evidence>
<accession>U1F9I9</accession>
<dbReference type="Proteomes" id="UP000016646">
    <property type="component" value="Unassembled WGS sequence"/>
</dbReference>
<evidence type="ECO:0000313" key="4">
    <source>
        <dbReference type="Proteomes" id="UP000016646"/>
    </source>
</evidence>
<protein>
    <submittedName>
        <fullName evidence="1">Uncharacterized protein</fullName>
    </submittedName>
</protein>
<dbReference type="Proteomes" id="UP000016412">
    <property type="component" value="Unassembled WGS sequence"/>
</dbReference>
<proteinExistence type="predicted"/>
<sequence length="64" mass="7236">MLVAEYDYDTDIAVQRAEERQIAFADGSYQKALETARILKQLGDSVKKIMQATGLTQEEVESIR</sequence>
<dbReference type="OrthoDB" id="363249at2"/>
<evidence type="ECO:0000313" key="3">
    <source>
        <dbReference type="Proteomes" id="UP000016412"/>
    </source>
</evidence>
<keyword evidence="4" id="KW-1185">Reference proteome</keyword>
<comment type="caution">
    <text evidence="1">The sequence shown here is derived from an EMBL/GenBank/DDBJ whole genome shotgun (WGS) entry which is preliminary data.</text>
</comment>
<dbReference type="EMBL" id="AUZJ01000034">
    <property type="protein sequence ID" value="ERF60757.1"/>
    <property type="molecule type" value="Genomic_DNA"/>
</dbReference>
<organism evidence="1 3">
    <name type="scientific">Treponema socranskii subsp. socranskii VPI DR56BR1116 = ATCC 35536</name>
    <dbReference type="NCBI Taxonomy" id="1125725"/>
    <lineage>
        <taxon>Bacteria</taxon>
        <taxon>Pseudomonadati</taxon>
        <taxon>Spirochaetota</taxon>
        <taxon>Spirochaetia</taxon>
        <taxon>Spirochaetales</taxon>
        <taxon>Treponemataceae</taxon>
        <taxon>Treponema</taxon>
    </lineage>
</organism>
<dbReference type="PATRIC" id="fig|1125725.3.peg.1313"/>
<dbReference type="AlphaFoldDB" id="U1F9I9"/>
<gene>
    <name evidence="2" type="ORF">HMPREF0860_2200</name>
    <name evidence="1" type="ORF">HMPREF1325_2063</name>
</gene>
<name>U1F9I9_TRESO</name>
<reference evidence="3 4" key="1">
    <citation type="submission" date="2013-08" db="EMBL/GenBank/DDBJ databases">
        <authorList>
            <person name="Durkin A.S."/>
            <person name="Haft D.R."/>
            <person name="McCorrison J."/>
            <person name="Torralba M."/>
            <person name="Gillis M."/>
            <person name="Haft D.H."/>
            <person name="Methe B."/>
            <person name="Sutton G."/>
            <person name="Nelson K.E."/>
        </authorList>
    </citation>
    <scope>NUCLEOTIDE SEQUENCE [LARGE SCALE GENOMIC DNA]</scope>
    <source>
        <strain evidence="2 4">ATCC 35536</strain>
        <strain evidence="1 3">VPI DR56BR1116</strain>
    </source>
</reference>
<evidence type="ECO:0000313" key="2">
    <source>
        <dbReference type="EMBL" id="ERK04819.1"/>
    </source>
</evidence>
<dbReference type="EMBL" id="AVQI01000012">
    <property type="protein sequence ID" value="ERK04819.1"/>
    <property type="molecule type" value="Genomic_DNA"/>
</dbReference>